<reference evidence="1" key="1">
    <citation type="journal article" date="2023" name="Nat. Commun.">
        <title>Diploid and tetraploid genomes of Acorus and the evolution of monocots.</title>
        <authorList>
            <person name="Ma L."/>
            <person name="Liu K.W."/>
            <person name="Li Z."/>
            <person name="Hsiao Y.Y."/>
            <person name="Qi Y."/>
            <person name="Fu T."/>
            <person name="Tang G.D."/>
            <person name="Zhang D."/>
            <person name="Sun W.H."/>
            <person name="Liu D.K."/>
            <person name="Li Y."/>
            <person name="Chen G.Z."/>
            <person name="Liu X.D."/>
            <person name="Liao X.Y."/>
            <person name="Jiang Y.T."/>
            <person name="Yu X."/>
            <person name="Hao Y."/>
            <person name="Huang J."/>
            <person name="Zhao X.W."/>
            <person name="Ke S."/>
            <person name="Chen Y.Y."/>
            <person name="Wu W.L."/>
            <person name="Hsu J.L."/>
            <person name="Lin Y.F."/>
            <person name="Huang M.D."/>
            <person name="Li C.Y."/>
            <person name="Huang L."/>
            <person name="Wang Z.W."/>
            <person name="Zhao X."/>
            <person name="Zhong W.Y."/>
            <person name="Peng D.H."/>
            <person name="Ahmad S."/>
            <person name="Lan S."/>
            <person name="Zhang J.S."/>
            <person name="Tsai W.C."/>
            <person name="Van de Peer Y."/>
            <person name="Liu Z.J."/>
        </authorList>
    </citation>
    <scope>NUCLEOTIDE SEQUENCE</scope>
    <source>
        <strain evidence="1">CP</strain>
    </source>
</reference>
<comment type="caution">
    <text evidence="1">The sequence shown here is derived from an EMBL/GenBank/DDBJ whole genome shotgun (WGS) entry which is preliminary data.</text>
</comment>
<evidence type="ECO:0000313" key="2">
    <source>
        <dbReference type="Proteomes" id="UP001180020"/>
    </source>
</evidence>
<dbReference type="Proteomes" id="UP001180020">
    <property type="component" value="Unassembled WGS sequence"/>
</dbReference>
<keyword evidence="2" id="KW-1185">Reference proteome</keyword>
<reference evidence="1" key="2">
    <citation type="submission" date="2023-06" db="EMBL/GenBank/DDBJ databases">
        <authorList>
            <person name="Ma L."/>
            <person name="Liu K.-W."/>
            <person name="Li Z."/>
            <person name="Hsiao Y.-Y."/>
            <person name="Qi Y."/>
            <person name="Fu T."/>
            <person name="Tang G."/>
            <person name="Zhang D."/>
            <person name="Sun W.-H."/>
            <person name="Liu D.-K."/>
            <person name="Li Y."/>
            <person name="Chen G.-Z."/>
            <person name="Liu X.-D."/>
            <person name="Liao X.-Y."/>
            <person name="Jiang Y.-T."/>
            <person name="Yu X."/>
            <person name="Hao Y."/>
            <person name="Huang J."/>
            <person name="Zhao X.-W."/>
            <person name="Ke S."/>
            <person name="Chen Y.-Y."/>
            <person name="Wu W.-L."/>
            <person name="Hsu J.-L."/>
            <person name="Lin Y.-F."/>
            <person name="Huang M.-D."/>
            <person name="Li C.-Y."/>
            <person name="Huang L."/>
            <person name="Wang Z.-W."/>
            <person name="Zhao X."/>
            <person name="Zhong W.-Y."/>
            <person name="Peng D.-H."/>
            <person name="Ahmad S."/>
            <person name="Lan S."/>
            <person name="Zhang J.-S."/>
            <person name="Tsai W.-C."/>
            <person name="Van De Peer Y."/>
            <person name="Liu Z.-J."/>
        </authorList>
    </citation>
    <scope>NUCLEOTIDE SEQUENCE</scope>
    <source>
        <strain evidence="1">CP</strain>
        <tissue evidence="1">Leaves</tissue>
    </source>
</reference>
<protein>
    <submittedName>
        <fullName evidence="1">Uncharacterized protein</fullName>
    </submittedName>
</protein>
<gene>
    <name evidence="1" type="ORF">QJS10_CPA09g01792</name>
</gene>
<organism evidence="1 2">
    <name type="scientific">Acorus calamus</name>
    <name type="common">Sweet flag</name>
    <dbReference type="NCBI Taxonomy" id="4465"/>
    <lineage>
        <taxon>Eukaryota</taxon>
        <taxon>Viridiplantae</taxon>
        <taxon>Streptophyta</taxon>
        <taxon>Embryophyta</taxon>
        <taxon>Tracheophyta</taxon>
        <taxon>Spermatophyta</taxon>
        <taxon>Magnoliopsida</taxon>
        <taxon>Liliopsida</taxon>
        <taxon>Acoraceae</taxon>
        <taxon>Acorus</taxon>
    </lineage>
</organism>
<accession>A0AAV9E4W4</accession>
<sequence>MRPTRRFPVRMSWVRFLQDWKVSVIAPVRRLFSRSSSERYLLLQSSEGIKPISPLLPRLRYVTEEQFPSSSGIPPWNSLEAKRIDSACLHEPIQ</sequence>
<evidence type="ECO:0000313" key="1">
    <source>
        <dbReference type="EMBL" id="KAK1307965.1"/>
    </source>
</evidence>
<dbReference type="AlphaFoldDB" id="A0AAV9E4W4"/>
<proteinExistence type="predicted"/>
<dbReference type="EMBL" id="JAUJYO010000009">
    <property type="protein sequence ID" value="KAK1307965.1"/>
    <property type="molecule type" value="Genomic_DNA"/>
</dbReference>
<name>A0AAV9E4W4_ACOCL</name>